<dbReference type="EMBL" id="JABULH010000001">
    <property type="protein sequence ID" value="NTS64162.1"/>
    <property type="molecule type" value="Genomic_DNA"/>
</dbReference>
<gene>
    <name evidence="2" type="ORF">HRV97_03170</name>
</gene>
<sequence length="97" mass="9958">MADKKTYTVHRAMHGDGKDYARGDTREMTETDAAPLVASGALSLEGEEPATRGAGVQHTFGTKPSTVNDRGYTSATGEGIAAPPAAQAAKPAAKKNA</sequence>
<evidence type="ECO:0000313" key="2">
    <source>
        <dbReference type="EMBL" id="NTS64162.1"/>
    </source>
</evidence>
<feature type="compositionally biased region" description="Low complexity" evidence="1">
    <location>
        <begin position="81"/>
        <end position="91"/>
    </location>
</feature>
<comment type="caution">
    <text evidence="2">The sequence shown here is derived from an EMBL/GenBank/DDBJ whole genome shotgun (WGS) entry which is preliminary data.</text>
</comment>
<name>A0ABX2JDH8_9SPHN</name>
<feature type="region of interest" description="Disordered" evidence="1">
    <location>
        <begin position="46"/>
        <end position="97"/>
    </location>
</feature>
<organism evidence="2 3">
    <name type="scientific">Sphingomonas hominis</name>
    <dbReference type="NCBI Taxonomy" id="2741495"/>
    <lineage>
        <taxon>Bacteria</taxon>
        <taxon>Pseudomonadati</taxon>
        <taxon>Pseudomonadota</taxon>
        <taxon>Alphaproteobacteria</taxon>
        <taxon>Sphingomonadales</taxon>
        <taxon>Sphingomonadaceae</taxon>
        <taxon>Sphingomonas</taxon>
    </lineage>
</organism>
<proteinExistence type="predicted"/>
<feature type="compositionally biased region" description="Polar residues" evidence="1">
    <location>
        <begin position="59"/>
        <end position="76"/>
    </location>
</feature>
<accession>A0ABX2JDH8</accession>
<evidence type="ECO:0000256" key="1">
    <source>
        <dbReference type="SAM" id="MobiDB-lite"/>
    </source>
</evidence>
<keyword evidence="3" id="KW-1185">Reference proteome</keyword>
<reference evidence="2 3" key="1">
    <citation type="submission" date="2020-06" db="EMBL/GenBank/DDBJ databases">
        <title>Sphingomonas hominis sp. nov., a member of the Sphingomonas, isolated from the hair of a 22-year-old girl.</title>
        <authorList>
            <person name="Zhang D.-F."/>
            <person name="Cui X.-W."/>
        </authorList>
    </citation>
    <scope>NUCLEOTIDE SEQUENCE [LARGE SCALE GENOMIC DNA]</scope>
    <source>
        <strain evidence="2 3">HHU CXW</strain>
    </source>
</reference>
<protein>
    <submittedName>
        <fullName evidence="2">Uncharacterized protein</fullName>
    </submittedName>
</protein>
<dbReference type="RefSeq" id="WP_174192212.1">
    <property type="nucleotide sequence ID" value="NZ_JABULH010000001.1"/>
</dbReference>
<evidence type="ECO:0000313" key="3">
    <source>
        <dbReference type="Proteomes" id="UP000621447"/>
    </source>
</evidence>
<dbReference type="Proteomes" id="UP000621447">
    <property type="component" value="Unassembled WGS sequence"/>
</dbReference>